<proteinExistence type="predicted"/>
<dbReference type="AlphaFoldDB" id="A0ABD4X7R8"/>
<protein>
    <submittedName>
        <fullName evidence="3">DMT family transporter</fullName>
    </submittedName>
</protein>
<keyword evidence="1" id="KW-0472">Membrane</keyword>
<keyword evidence="1" id="KW-1133">Transmembrane helix</keyword>
<dbReference type="Proteomes" id="UP001218364">
    <property type="component" value="Unassembled WGS sequence"/>
</dbReference>
<feature type="transmembrane region" description="Helical" evidence="1">
    <location>
        <begin position="195"/>
        <end position="217"/>
    </location>
</feature>
<evidence type="ECO:0000313" key="3">
    <source>
        <dbReference type="EMBL" id="MDE4165520.1"/>
    </source>
</evidence>
<feature type="domain" description="EamA" evidence="2">
    <location>
        <begin position="8"/>
        <end position="133"/>
    </location>
</feature>
<name>A0ABD4X7R8_9RHOB</name>
<dbReference type="PANTHER" id="PTHR22911:SF135">
    <property type="entry name" value="BLR4310 PROTEIN"/>
    <property type="match status" value="1"/>
</dbReference>
<organism evidence="3 4">
    <name type="scientific">Phaeobacter gallaeciensis</name>
    <dbReference type="NCBI Taxonomy" id="60890"/>
    <lineage>
        <taxon>Bacteria</taxon>
        <taxon>Pseudomonadati</taxon>
        <taxon>Pseudomonadota</taxon>
        <taxon>Alphaproteobacteria</taxon>
        <taxon>Rhodobacterales</taxon>
        <taxon>Roseobacteraceae</taxon>
        <taxon>Phaeobacter</taxon>
    </lineage>
</organism>
<feature type="transmembrane region" description="Helical" evidence="1">
    <location>
        <begin position="33"/>
        <end position="53"/>
    </location>
</feature>
<feature type="transmembrane region" description="Helical" evidence="1">
    <location>
        <begin position="117"/>
        <end position="137"/>
    </location>
</feature>
<dbReference type="InterPro" id="IPR037185">
    <property type="entry name" value="EmrE-like"/>
</dbReference>
<evidence type="ECO:0000313" key="4">
    <source>
        <dbReference type="Proteomes" id="UP001218364"/>
    </source>
</evidence>
<dbReference type="EMBL" id="JARCJK010000002">
    <property type="protein sequence ID" value="MDE4165520.1"/>
    <property type="molecule type" value="Genomic_DNA"/>
</dbReference>
<dbReference type="SUPFAM" id="SSF103481">
    <property type="entry name" value="Multidrug resistance efflux transporter EmrE"/>
    <property type="match status" value="2"/>
</dbReference>
<feature type="transmembrane region" description="Helical" evidence="1">
    <location>
        <begin position="170"/>
        <end position="189"/>
    </location>
</feature>
<keyword evidence="1" id="KW-0812">Transmembrane</keyword>
<accession>A0ABD4X7R8</accession>
<comment type="caution">
    <text evidence="3">The sequence shown here is derived from an EMBL/GenBank/DDBJ whole genome shotgun (WGS) entry which is preliminary data.</text>
</comment>
<reference evidence="3 4" key="1">
    <citation type="submission" date="2023-02" db="EMBL/GenBank/DDBJ databases">
        <title>Population genomics of bacteria associated with diatom.</title>
        <authorList>
            <person name="Xie J."/>
            <person name="Wang H."/>
        </authorList>
    </citation>
    <scope>NUCLEOTIDE SEQUENCE [LARGE SCALE GENOMIC DNA]</scope>
    <source>
        <strain evidence="3 4">PT47_8</strain>
    </source>
</reference>
<dbReference type="PANTHER" id="PTHR22911">
    <property type="entry name" value="ACYL-MALONYL CONDENSING ENZYME-RELATED"/>
    <property type="match status" value="1"/>
</dbReference>
<dbReference type="Pfam" id="PF00892">
    <property type="entry name" value="EamA"/>
    <property type="match status" value="2"/>
</dbReference>
<feature type="transmembrane region" description="Helical" evidence="1">
    <location>
        <begin position="65"/>
        <end position="85"/>
    </location>
</feature>
<dbReference type="InterPro" id="IPR000620">
    <property type="entry name" value="EamA_dom"/>
</dbReference>
<sequence length="275" mass="29141">MLQAVTIMFIAMSMIPAGDLCGKLLTSSGLATPGFVAWSRFASGALLVLPFAPRGCLRLLKDWRIWLRASLITGGILSIQTALQTEAIADVFAAFFIGPVISYVLSVTLLRESTTPLRAILMGAGFCGVLLVVRPGFGGSANLMYAVLAGCFYGCFLTASRWLAHVGKPVELSFTQLLLSALFLLPLGLSNLPEASLSTAALTVGSATFSMLGNLLLLYAYSRSEASRLAPTVYFQLIAAVLLGWAVFDQLPDLLTWAGLLVVISAGIASASLRR</sequence>
<gene>
    <name evidence="3" type="ORF">PXK24_07420</name>
</gene>
<feature type="transmembrane region" description="Helical" evidence="1">
    <location>
        <begin position="254"/>
        <end position="273"/>
    </location>
</feature>
<feature type="domain" description="EamA" evidence="2">
    <location>
        <begin position="144"/>
        <end position="265"/>
    </location>
</feature>
<feature type="transmembrane region" description="Helical" evidence="1">
    <location>
        <begin position="229"/>
        <end position="248"/>
    </location>
</feature>
<feature type="transmembrane region" description="Helical" evidence="1">
    <location>
        <begin position="91"/>
        <end position="110"/>
    </location>
</feature>
<evidence type="ECO:0000259" key="2">
    <source>
        <dbReference type="Pfam" id="PF00892"/>
    </source>
</evidence>
<evidence type="ECO:0000256" key="1">
    <source>
        <dbReference type="SAM" id="Phobius"/>
    </source>
</evidence>
<feature type="transmembrane region" description="Helical" evidence="1">
    <location>
        <begin position="143"/>
        <end position="163"/>
    </location>
</feature>